<feature type="transmembrane region" description="Helical" evidence="5">
    <location>
        <begin position="202"/>
        <end position="217"/>
    </location>
</feature>
<gene>
    <name evidence="6" type="ORF">Terrestrivirus9_41</name>
</gene>
<keyword evidence="4 5" id="KW-0472">Membrane</keyword>
<dbReference type="Pfam" id="PF01027">
    <property type="entry name" value="Bax1-I"/>
    <property type="match status" value="1"/>
</dbReference>
<dbReference type="PANTHER" id="PTHR23291">
    <property type="entry name" value="BAX INHIBITOR-RELATED"/>
    <property type="match status" value="1"/>
</dbReference>
<feature type="transmembrane region" description="Helical" evidence="5">
    <location>
        <begin position="115"/>
        <end position="133"/>
    </location>
</feature>
<evidence type="ECO:0000256" key="3">
    <source>
        <dbReference type="ARBA" id="ARBA00022989"/>
    </source>
</evidence>
<feature type="transmembrane region" description="Helical" evidence="5">
    <location>
        <begin position="20"/>
        <end position="37"/>
    </location>
</feature>
<feature type="transmembrane region" description="Helical" evidence="5">
    <location>
        <begin position="82"/>
        <end position="103"/>
    </location>
</feature>
<accession>A0A3G4ZQK5</accession>
<keyword evidence="2 5" id="KW-0812">Transmembrane</keyword>
<dbReference type="GO" id="GO:0016020">
    <property type="term" value="C:membrane"/>
    <property type="evidence" value="ECO:0007669"/>
    <property type="project" value="UniProtKB-SubCell"/>
</dbReference>
<name>A0A3G4ZQK5_9VIRU</name>
<evidence type="ECO:0000256" key="1">
    <source>
        <dbReference type="ARBA" id="ARBA00004141"/>
    </source>
</evidence>
<dbReference type="PANTHER" id="PTHR23291:SF50">
    <property type="entry name" value="PROTEIN LIFEGUARD 4"/>
    <property type="match status" value="1"/>
</dbReference>
<comment type="subcellular location">
    <subcellularLocation>
        <location evidence="1">Membrane</location>
        <topology evidence="1">Multi-pass membrane protein</topology>
    </subcellularLocation>
</comment>
<proteinExistence type="predicted"/>
<feature type="transmembrane region" description="Helical" evidence="5">
    <location>
        <begin position="49"/>
        <end position="70"/>
    </location>
</feature>
<evidence type="ECO:0000313" key="6">
    <source>
        <dbReference type="EMBL" id="AYV76604.1"/>
    </source>
</evidence>
<feature type="transmembrane region" description="Helical" evidence="5">
    <location>
        <begin position="139"/>
        <end position="157"/>
    </location>
</feature>
<feature type="transmembrane region" description="Helical" evidence="5">
    <location>
        <begin position="169"/>
        <end position="190"/>
    </location>
</feature>
<evidence type="ECO:0000256" key="5">
    <source>
        <dbReference type="SAM" id="Phobius"/>
    </source>
</evidence>
<keyword evidence="3 5" id="KW-1133">Transmembrane helix</keyword>
<dbReference type="EMBL" id="MK071987">
    <property type="protein sequence ID" value="AYV76604.1"/>
    <property type="molecule type" value="Genomic_DNA"/>
</dbReference>
<evidence type="ECO:0000256" key="2">
    <source>
        <dbReference type="ARBA" id="ARBA00022692"/>
    </source>
</evidence>
<organism evidence="6">
    <name type="scientific">Terrestrivirus sp</name>
    <dbReference type="NCBI Taxonomy" id="2487775"/>
    <lineage>
        <taxon>Viruses</taxon>
        <taxon>Varidnaviria</taxon>
        <taxon>Bamfordvirae</taxon>
        <taxon>Nucleocytoviricota</taxon>
        <taxon>Megaviricetes</taxon>
        <taxon>Imitervirales</taxon>
        <taxon>Mimiviridae</taxon>
        <taxon>Klosneuvirinae</taxon>
    </lineage>
</organism>
<sequence>MNYNLNTYNYDGGAEINPNYSIAGILLAILIIIGFISSNLKHPFTTKQFITNIYLYIILAILLTALTFVFMEKLKISIDSSSAMYCTWGAAIIAIIIIFAFALTPRENIISTHTYFIIFAIAMGIMVYPEYMVSKENNTLLQTLGTVIVIVLLLTWITNQFPPNYFKGWGPILLMGLFGLIVFELLDILFGGDVGLSLRSKIYAAIGVVLFSGFLMYDTSRINSRAIDVVNCVNSGEASVSVCADYPRESINVYLDILNLFVDISTLQQ</sequence>
<dbReference type="InterPro" id="IPR006214">
    <property type="entry name" value="Bax_inhibitor_1-related"/>
</dbReference>
<reference evidence="6" key="1">
    <citation type="submission" date="2018-10" db="EMBL/GenBank/DDBJ databases">
        <title>Hidden diversity of soil giant viruses.</title>
        <authorList>
            <person name="Schulz F."/>
            <person name="Alteio L."/>
            <person name="Goudeau D."/>
            <person name="Ryan E.M."/>
            <person name="Malmstrom R.R."/>
            <person name="Blanchard J."/>
            <person name="Woyke T."/>
        </authorList>
    </citation>
    <scope>NUCLEOTIDE SEQUENCE</scope>
    <source>
        <strain evidence="6">TEV1</strain>
    </source>
</reference>
<protein>
    <submittedName>
        <fullName evidence="6">BAX inhibitor BI-1</fullName>
    </submittedName>
</protein>
<evidence type="ECO:0000256" key="4">
    <source>
        <dbReference type="ARBA" id="ARBA00023136"/>
    </source>
</evidence>